<feature type="region of interest" description="Disordered" evidence="1">
    <location>
        <begin position="23"/>
        <end position="42"/>
    </location>
</feature>
<dbReference type="AlphaFoldDB" id="A0A5N4CNN6"/>
<sequence>MSHWHQVTVRSFQVISETLRLGSRNQAVSHHSSFTEQDTLEI</sequence>
<keyword evidence="3" id="KW-1185">Reference proteome</keyword>
<organism evidence="2 3">
    <name type="scientific">Camelus dromedarius</name>
    <name type="common">Dromedary</name>
    <name type="synonym">Arabian camel</name>
    <dbReference type="NCBI Taxonomy" id="9838"/>
    <lineage>
        <taxon>Eukaryota</taxon>
        <taxon>Metazoa</taxon>
        <taxon>Chordata</taxon>
        <taxon>Craniata</taxon>
        <taxon>Vertebrata</taxon>
        <taxon>Euteleostomi</taxon>
        <taxon>Mammalia</taxon>
        <taxon>Eutheria</taxon>
        <taxon>Laurasiatheria</taxon>
        <taxon>Artiodactyla</taxon>
        <taxon>Tylopoda</taxon>
        <taxon>Camelidae</taxon>
        <taxon>Camelus</taxon>
    </lineage>
</organism>
<dbReference type="EMBL" id="JWIN03000021">
    <property type="protein sequence ID" value="KAB1260380.1"/>
    <property type="molecule type" value="Genomic_DNA"/>
</dbReference>
<accession>A0A5N4CNN6</accession>
<evidence type="ECO:0000313" key="3">
    <source>
        <dbReference type="Proteomes" id="UP000299084"/>
    </source>
</evidence>
<reference evidence="2 3" key="1">
    <citation type="journal article" date="2019" name="Mol. Ecol. Resour.">
        <title>Improving Illumina assemblies with Hi-C and long reads: an example with the North African dromedary.</title>
        <authorList>
            <person name="Elbers J.P."/>
            <person name="Rogers M.F."/>
            <person name="Perelman P.L."/>
            <person name="Proskuryakova A.A."/>
            <person name="Serdyukova N.A."/>
            <person name="Johnson W.E."/>
            <person name="Horin P."/>
            <person name="Corander J."/>
            <person name="Murphy D."/>
            <person name="Burger P.A."/>
        </authorList>
    </citation>
    <scope>NUCLEOTIDE SEQUENCE [LARGE SCALE GENOMIC DNA]</scope>
    <source>
        <strain evidence="2">Drom800</strain>
        <tissue evidence="2">Blood</tissue>
    </source>
</reference>
<proteinExistence type="predicted"/>
<dbReference type="Proteomes" id="UP000299084">
    <property type="component" value="Unassembled WGS sequence"/>
</dbReference>
<comment type="caution">
    <text evidence="2">The sequence shown here is derived from an EMBL/GenBank/DDBJ whole genome shotgun (WGS) entry which is preliminary data.</text>
</comment>
<protein>
    <submittedName>
        <fullName evidence="2">Uncharacterized protein</fullName>
    </submittedName>
</protein>
<gene>
    <name evidence="2" type="ORF">Cadr_000024902</name>
</gene>
<name>A0A5N4CNN6_CAMDR</name>
<evidence type="ECO:0000313" key="2">
    <source>
        <dbReference type="EMBL" id="KAB1260380.1"/>
    </source>
</evidence>
<evidence type="ECO:0000256" key="1">
    <source>
        <dbReference type="SAM" id="MobiDB-lite"/>
    </source>
</evidence>